<reference evidence="11 12" key="1">
    <citation type="submission" date="2023-03" db="EMBL/GenBank/DDBJ databases">
        <title>High-quality genome of Scylla paramamosain provides insights in environmental adaptation.</title>
        <authorList>
            <person name="Zhang L."/>
        </authorList>
    </citation>
    <scope>NUCLEOTIDE SEQUENCE [LARGE SCALE GENOMIC DNA]</scope>
    <source>
        <strain evidence="11">LZ_2023a</strain>
        <tissue evidence="11">Muscle</tissue>
    </source>
</reference>
<dbReference type="InterPro" id="IPR027080">
    <property type="entry name" value="Unc-13"/>
</dbReference>
<dbReference type="Gene3D" id="1.20.58.1100">
    <property type="match status" value="1"/>
</dbReference>
<feature type="domain" description="MHD2" evidence="10">
    <location>
        <begin position="1901"/>
        <end position="2067"/>
    </location>
</feature>
<dbReference type="PROSITE" id="PS00479">
    <property type="entry name" value="ZF_DAG_PE_1"/>
    <property type="match status" value="1"/>
</dbReference>
<dbReference type="GO" id="GO:0099525">
    <property type="term" value="P:presynaptic dense core vesicle exocytosis"/>
    <property type="evidence" value="ECO:0007669"/>
    <property type="project" value="TreeGrafter"/>
</dbReference>
<feature type="compositionally biased region" description="Polar residues" evidence="6">
    <location>
        <begin position="923"/>
        <end position="932"/>
    </location>
</feature>
<dbReference type="FunFam" id="2.60.40.150:FF:000031">
    <property type="entry name" value="Protein unc-13 homolog B"/>
    <property type="match status" value="1"/>
</dbReference>
<evidence type="ECO:0000313" key="11">
    <source>
        <dbReference type="EMBL" id="KAK8376836.1"/>
    </source>
</evidence>
<feature type="domain" description="C2" evidence="7">
    <location>
        <begin position="2137"/>
        <end position="2266"/>
    </location>
</feature>
<feature type="compositionally biased region" description="Gly residues" evidence="6">
    <location>
        <begin position="237"/>
        <end position="246"/>
    </location>
</feature>
<dbReference type="SUPFAM" id="SSF49562">
    <property type="entry name" value="C2 domain (Calcium/lipid-binding domain, CaLB)"/>
    <property type="match status" value="3"/>
</dbReference>
<keyword evidence="4" id="KW-0862">Zinc</keyword>
<dbReference type="InterPro" id="IPR046349">
    <property type="entry name" value="C1-like_sf"/>
</dbReference>
<dbReference type="InterPro" id="IPR035892">
    <property type="entry name" value="C2_domain_sf"/>
</dbReference>
<dbReference type="PROSITE" id="PS50004">
    <property type="entry name" value="C2"/>
    <property type="match status" value="3"/>
</dbReference>
<dbReference type="FunFam" id="2.60.40.150:FF:000002">
    <property type="entry name" value="Protein unc-13 homolog B"/>
    <property type="match status" value="1"/>
</dbReference>
<accession>A0AAW0SPU4</accession>
<keyword evidence="12" id="KW-1185">Reference proteome</keyword>
<dbReference type="SMART" id="SM00239">
    <property type="entry name" value="C2"/>
    <property type="match status" value="3"/>
</dbReference>
<feature type="compositionally biased region" description="Low complexity" evidence="6">
    <location>
        <begin position="646"/>
        <end position="669"/>
    </location>
</feature>
<dbReference type="GO" id="GO:0005516">
    <property type="term" value="F:calmodulin binding"/>
    <property type="evidence" value="ECO:0007669"/>
    <property type="project" value="TreeGrafter"/>
</dbReference>
<dbReference type="GO" id="GO:0005543">
    <property type="term" value="F:phospholipid binding"/>
    <property type="evidence" value="ECO:0007669"/>
    <property type="project" value="InterPro"/>
</dbReference>
<feature type="region of interest" description="Disordered" evidence="6">
    <location>
        <begin position="855"/>
        <end position="874"/>
    </location>
</feature>
<keyword evidence="1" id="KW-0479">Metal-binding</keyword>
<dbReference type="Gene3D" id="3.30.60.20">
    <property type="match status" value="1"/>
</dbReference>
<dbReference type="InterPro" id="IPR037302">
    <property type="entry name" value="Unc-13_C2B"/>
</dbReference>
<dbReference type="PROSITE" id="PS50081">
    <property type="entry name" value="ZF_DAG_PE_2"/>
    <property type="match status" value="1"/>
</dbReference>
<feature type="region of interest" description="Disordered" evidence="6">
    <location>
        <begin position="216"/>
        <end position="247"/>
    </location>
</feature>
<gene>
    <name evidence="11" type="ORF">O3P69_010040</name>
</gene>
<dbReference type="SMART" id="SM00109">
    <property type="entry name" value="C1"/>
    <property type="match status" value="1"/>
</dbReference>
<feature type="compositionally biased region" description="Basic and acidic residues" evidence="6">
    <location>
        <begin position="223"/>
        <end position="235"/>
    </location>
</feature>
<dbReference type="EMBL" id="JARAKH010000048">
    <property type="protein sequence ID" value="KAK8376836.1"/>
    <property type="molecule type" value="Genomic_DNA"/>
</dbReference>
<evidence type="ECO:0000259" key="8">
    <source>
        <dbReference type="PROSITE" id="PS50081"/>
    </source>
</evidence>
<dbReference type="GO" id="GO:0008270">
    <property type="term" value="F:zinc ion binding"/>
    <property type="evidence" value="ECO:0007669"/>
    <property type="project" value="UniProtKB-KW"/>
</dbReference>
<feature type="compositionally biased region" description="Polar residues" evidence="6">
    <location>
        <begin position="628"/>
        <end position="645"/>
    </location>
</feature>
<dbReference type="CDD" id="cd04027">
    <property type="entry name" value="C2B_Munc13"/>
    <property type="match status" value="1"/>
</dbReference>
<dbReference type="GO" id="GO:0030672">
    <property type="term" value="C:synaptic vesicle membrane"/>
    <property type="evidence" value="ECO:0007669"/>
    <property type="project" value="TreeGrafter"/>
</dbReference>
<keyword evidence="3" id="KW-0863">Zinc-finger</keyword>
<organism evidence="11 12">
    <name type="scientific">Scylla paramamosain</name>
    <name type="common">Mud crab</name>
    <dbReference type="NCBI Taxonomy" id="85552"/>
    <lineage>
        <taxon>Eukaryota</taxon>
        <taxon>Metazoa</taxon>
        <taxon>Ecdysozoa</taxon>
        <taxon>Arthropoda</taxon>
        <taxon>Crustacea</taxon>
        <taxon>Multicrustacea</taxon>
        <taxon>Malacostraca</taxon>
        <taxon>Eumalacostraca</taxon>
        <taxon>Eucarida</taxon>
        <taxon>Decapoda</taxon>
        <taxon>Pleocyemata</taxon>
        <taxon>Brachyura</taxon>
        <taxon>Eubrachyura</taxon>
        <taxon>Portunoidea</taxon>
        <taxon>Portunidae</taxon>
        <taxon>Portuninae</taxon>
        <taxon>Scylla</taxon>
    </lineage>
</organism>
<dbReference type="InterPro" id="IPR014770">
    <property type="entry name" value="Munc13_1"/>
</dbReference>
<feature type="region of interest" description="Disordered" evidence="6">
    <location>
        <begin position="2074"/>
        <end position="2136"/>
    </location>
</feature>
<feature type="region of interest" description="Disordered" evidence="6">
    <location>
        <begin position="621"/>
        <end position="669"/>
    </location>
</feature>
<evidence type="ECO:0000256" key="1">
    <source>
        <dbReference type="ARBA" id="ARBA00022723"/>
    </source>
</evidence>
<dbReference type="InterPro" id="IPR002219">
    <property type="entry name" value="PKC_DAG/PE"/>
</dbReference>
<evidence type="ECO:0000259" key="7">
    <source>
        <dbReference type="PROSITE" id="PS50004"/>
    </source>
</evidence>
<dbReference type="SMART" id="SM01145">
    <property type="entry name" value="DUF1041"/>
    <property type="match status" value="1"/>
</dbReference>
<evidence type="ECO:0000256" key="2">
    <source>
        <dbReference type="ARBA" id="ARBA00022737"/>
    </source>
</evidence>
<dbReference type="GO" id="GO:0098831">
    <property type="term" value="C:presynaptic active zone cytoplasmic component"/>
    <property type="evidence" value="ECO:0007669"/>
    <property type="project" value="TreeGrafter"/>
</dbReference>
<dbReference type="Proteomes" id="UP001487740">
    <property type="component" value="Unassembled WGS sequence"/>
</dbReference>
<dbReference type="Gene3D" id="2.60.40.150">
    <property type="entry name" value="C2 domain"/>
    <property type="match status" value="3"/>
</dbReference>
<dbReference type="InterPro" id="IPR014772">
    <property type="entry name" value="Munc13_dom-2"/>
</dbReference>
<feature type="region of interest" description="Disordered" evidence="6">
    <location>
        <begin position="739"/>
        <end position="786"/>
    </location>
</feature>
<dbReference type="PROSITE" id="PS51259">
    <property type="entry name" value="MHD2"/>
    <property type="match status" value="1"/>
</dbReference>
<dbReference type="PANTHER" id="PTHR10480">
    <property type="entry name" value="PROTEIN UNC-13 HOMOLOG"/>
    <property type="match status" value="1"/>
</dbReference>
<dbReference type="GO" id="GO:0016081">
    <property type="term" value="P:synaptic vesicle docking"/>
    <property type="evidence" value="ECO:0007669"/>
    <property type="project" value="TreeGrafter"/>
</dbReference>
<feature type="compositionally biased region" description="Polar residues" evidence="6">
    <location>
        <begin position="315"/>
        <end position="352"/>
    </location>
</feature>
<dbReference type="GO" id="GO:0016082">
    <property type="term" value="P:synaptic vesicle priming"/>
    <property type="evidence" value="ECO:0007669"/>
    <property type="project" value="TreeGrafter"/>
</dbReference>
<feature type="compositionally biased region" description="Acidic residues" evidence="6">
    <location>
        <begin position="835"/>
        <end position="844"/>
    </location>
</feature>
<dbReference type="PANTHER" id="PTHR10480:SF12">
    <property type="entry name" value="UNC-13, ISOFORM E"/>
    <property type="match status" value="1"/>
</dbReference>
<dbReference type="InterPro" id="IPR000008">
    <property type="entry name" value="C2_dom"/>
</dbReference>
<feature type="region of interest" description="Disordered" evidence="6">
    <location>
        <begin position="821"/>
        <end position="844"/>
    </location>
</feature>
<dbReference type="SUPFAM" id="SSF57889">
    <property type="entry name" value="Cysteine-rich domain"/>
    <property type="match status" value="1"/>
</dbReference>
<feature type="region of interest" description="Disordered" evidence="6">
    <location>
        <begin position="903"/>
        <end position="1004"/>
    </location>
</feature>
<keyword evidence="2" id="KW-0677">Repeat</keyword>
<feature type="domain" description="Phorbol-ester/DAG-type" evidence="8">
    <location>
        <begin position="1116"/>
        <end position="1166"/>
    </location>
</feature>
<dbReference type="GO" id="GO:0019992">
    <property type="term" value="F:diacylglycerol binding"/>
    <property type="evidence" value="ECO:0007669"/>
    <property type="project" value="InterPro"/>
</dbReference>
<dbReference type="GO" id="GO:0005509">
    <property type="term" value="F:calcium ion binding"/>
    <property type="evidence" value="ECO:0007669"/>
    <property type="project" value="InterPro"/>
</dbReference>
<feature type="compositionally biased region" description="Acidic residues" evidence="6">
    <location>
        <begin position="2095"/>
        <end position="2112"/>
    </location>
</feature>
<evidence type="ECO:0000256" key="4">
    <source>
        <dbReference type="ARBA" id="ARBA00022833"/>
    </source>
</evidence>
<protein>
    <submittedName>
        <fullName evidence="11">Uncharacterized protein</fullName>
    </submittedName>
</protein>
<name>A0AAW0SPU4_SCYPA</name>
<evidence type="ECO:0000259" key="10">
    <source>
        <dbReference type="PROSITE" id="PS51259"/>
    </source>
</evidence>
<evidence type="ECO:0000256" key="3">
    <source>
        <dbReference type="ARBA" id="ARBA00022771"/>
    </source>
</evidence>
<feature type="compositionally biased region" description="Basic and acidic residues" evidence="6">
    <location>
        <begin position="933"/>
        <end position="944"/>
    </location>
</feature>
<dbReference type="CDD" id="cd08395">
    <property type="entry name" value="C2C_Munc13"/>
    <property type="match status" value="1"/>
</dbReference>
<dbReference type="Pfam" id="PF00130">
    <property type="entry name" value="C1_1"/>
    <property type="match status" value="1"/>
</dbReference>
<dbReference type="PROSITE" id="PS51258">
    <property type="entry name" value="MHD1"/>
    <property type="match status" value="1"/>
</dbReference>
<dbReference type="Gene3D" id="1.10.357.50">
    <property type="match status" value="1"/>
</dbReference>
<keyword evidence="5" id="KW-0106">Calcium</keyword>
<proteinExistence type="predicted"/>
<evidence type="ECO:0000259" key="9">
    <source>
        <dbReference type="PROSITE" id="PS51258"/>
    </source>
</evidence>
<dbReference type="GO" id="GO:0031594">
    <property type="term" value="C:neuromuscular junction"/>
    <property type="evidence" value="ECO:0007669"/>
    <property type="project" value="TreeGrafter"/>
</dbReference>
<dbReference type="FunFam" id="2.60.40.150:FF:000014">
    <property type="entry name" value="protein unc-13 homolog B"/>
    <property type="match status" value="1"/>
</dbReference>
<feature type="compositionally biased region" description="Basic and acidic residues" evidence="6">
    <location>
        <begin position="774"/>
        <end position="786"/>
    </location>
</feature>
<dbReference type="GO" id="GO:0017075">
    <property type="term" value="F:syntaxin-1 binding"/>
    <property type="evidence" value="ECO:0007669"/>
    <property type="project" value="TreeGrafter"/>
</dbReference>
<dbReference type="FunFam" id="3.30.60.20:FF:000001">
    <property type="entry name" value="Protein unc-13 homolog B"/>
    <property type="match status" value="1"/>
</dbReference>
<feature type="region of interest" description="Disordered" evidence="6">
    <location>
        <begin position="266"/>
        <end position="402"/>
    </location>
</feature>
<sequence length="2312" mass="260756">MEEKTEKKEQEKIKKIKRANLSGTQADQLNSYVTLKLQNVKSTTVCVKGSQPRWEQDFLFETNRLDTGLLVEVWNKGLIWDKALGYLWLPLTNIQYSNEEGEGRWYNLDADRVVENGEVKGTANPTGDSLLLDCRFELPWDLEETEAQELQRKLEILNHIMDQETRGAPGNTRNPQLNLMSGMSEDSDYTSDINYPVGQHPNSSVSQFLGVATQMSTPQRSLETSRENSYERDDGVQYGGEPGYGEGYDRGMADDYYSYTLEHNKKNEGHKPSVADEDLFYNSRPNNRKDYRYEPEPLDEDISPVSYYSKHGLFTSDQNEETQPTKPTSNNARGKLTRGTTRRPSLERQTTMYDEEGGGQRTEGTSRENSAPAVSEGEYGYDKKTRKEDQVDQGYQNEEEGWYDKERTDGYYGDYNKECYKDEGYQNDKSDDGYAGEQYDQYGYGYDQYSGYDEYYGYDKTGENYDYAQYGYYGEDGTWIYYQNYDGYYGYYDEAGVFHTYNENYNYAYRSNEHLDSMAELQGDIGKAYDSSKVITAPSSLASTFTITTSAITTTKALNSVLPTTTSSSTTAKSVGNHVAPTQTTQQKADGLFNKLLPQLPISLPSTLTTTTVAATTTATTTTVTTTQSNRTPMQPAVSQASVLSQQRAAQQKIAQQKQQQQQQQAKPAAGGFGIFGGMNKKGGLFNAMSGITSKVSDTLNTAVKEVSATAAAAAQQANVAAQQTTKAATAKAAAAAKSAGVVPPQQPPFGQKPPTTQAGKQASSMGRTLTKQESVRSDKMPVDEAERQSLATLPETTDPNYQAELDQTSLWQQESYETALTDKTQQRQDSFETAPEDSLYDEDIQGQDEYYDEDYDSHWSRRGYPGHDPYYDDDYYDDDRRSQIYEDYPDSFDNDDVSSIVGTERGLPRYPSQGDRFLDGDTQYSTEYESGTESREAVNDRIEPYPGDLSKITSPGTVDAAATTPAGEAAREVKLSPLPSTDERHVSFEEDGGVPGEEGPPKKKMTARERWYWAFDKIVAKLNNEHGGMDGVVTKLMPGDNPFYSNIDSMPDIRPRRKSIPLVSELVLKTIAATKRNAGLTSAVPRASLNDEELKMHVYKKTLQALIYPISSTTPHNFVMWTATSPTYCYECEGLLWGIARQGVRCVECGVKCHEKCKDLLNADCLQRAAEKSSKHGAEDKTNNIIAAMKERMKKRELETPEIFELIRMTFKVDPDTHIDSLEKAEDNVLEGTSHWSCKIATTVICAQGLIAKDKSGTSDPYVTVQVGKVKKRTHTVPQELNPVWNVKFYFECHNSSDRIKVRVWDEDNDIKSKLRQKLTRESDDFLGQTIIEVRTLSGEMDVWYNLEKRTDKSAVSGAIRLHISVEIKGEEKVAPYHVQYTCLHENLFHYLCEQEGGAVKLPQAKGDDAWKVYFDDHAQDIVDEFAMRYGIESIYQAMTHFHCLSTKYLCPGVPAVMSTLLANINAFYAHTTASSAVSASDRFAASNFGKEKFVKLLDQLHNSLRIDLSMYRNNFPASSNEKLQDLKSTVDLLTSITFFRMKVQELSSPPRASVVVKDCAIACLRSTYQFLFENCYELYNREFQVDPSEKKEGGEQGPRLESVDFWHKLIALIVSVIEEDKNSYAPVLNQFPQEFNIGQLSASTMWSMFAVDIKYALEEHEQHRLCKSSEYMNLHFKVKWLYNNYVKDVPPYKDQVPEYPAWFEPFVMQWLNENDDVSLEYLNGAFQRDKKDEFPPSSENSLFSNSVVDVFTQLTQCFGVVSKLECPDPEIWKRFMKRFAKTIVKVLLAYADICKKEFPNYVDDEKKACILMNNIQQLRVQLEKMYEKMGGEKLEEDVATILNELQGSLNTVLDELAHRFAKSLEDRIAVKVKEMGDKLAAVKSTGQGTQRNNIANEADEVLAPLMDLLEDSLSLYAHSCEKTVLKRLLKELWKIVMTTMEKTVVLPPMTDKAMMLKNLTDNAKNLAANAKIEDMSRLIKSQLAGGKDVKNAVSNIMDISKDFERNLTPKQCAVLEAALDTIKQYFHANGSGLKKNFLDKSPELKSLNYALSLYTQTTDTLIKTFVSTQTGQVPANDSKFPGKAKKKRKEQVSTEEEEGDEEPEAEDDTDDPVKAKKIRKKLSMSDKRGSTEEGTVGEISIQVDLYTHPGTGEQRINVKVVAANDLRWPTTAGGMFRPFVEVNLIGPHLADKKRKFATKSKSNSWSPKYNESVQFLIGSEEGPESFELHICVKDYCFARDDRLVGVAVLQLRDIVDQGSCATWLFLGKRCHMDETGWTVLRILSQRTNDEVSKEFVKLKSEVRGEPPITQ</sequence>
<evidence type="ECO:0000256" key="5">
    <source>
        <dbReference type="ARBA" id="ARBA00022837"/>
    </source>
</evidence>
<comment type="caution">
    <text evidence="11">The sequence shown here is derived from an EMBL/GenBank/DDBJ whole genome shotgun (WGS) entry which is preliminary data.</text>
</comment>
<evidence type="ECO:0000256" key="6">
    <source>
        <dbReference type="SAM" id="MobiDB-lite"/>
    </source>
</evidence>
<dbReference type="GO" id="GO:0043195">
    <property type="term" value="C:terminal bouton"/>
    <property type="evidence" value="ECO:0007669"/>
    <property type="project" value="TreeGrafter"/>
</dbReference>
<dbReference type="GO" id="GO:0061789">
    <property type="term" value="P:dense core granule priming"/>
    <property type="evidence" value="ECO:0007669"/>
    <property type="project" value="TreeGrafter"/>
</dbReference>
<dbReference type="Pfam" id="PF00168">
    <property type="entry name" value="C2"/>
    <property type="match status" value="3"/>
</dbReference>
<dbReference type="Pfam" id="PF06292">
    <property type="entry name" value="MUN"/>
    <property type="match status" value="1"/>
</dbReference>
<dbReference type="InterPro" id="IPR010439">
    <property type="entry name" value="MUN_dom"/>
</dbReference>
<feature type="domain" description="C2" evidence="7">
    <location>
        <begin position="1"/>
        <end position="106"/>
    </location>
</feature>
<evidence type="ECO:0000313" key="12">
    <source>
        <dbReference type="Proteomes" id="UP001487740"/>
    </source>
</evidence>
<feature type="compositionally biased region" description="Basic and acidic residues" evidence="6">
    <location>
        <begin position="380"/>
        <end position="390"/>
    </location>
</feature>
<dbReference type="GO" id="GO:0042734">
    <property type="term" value="C:presynaptic membrane"/>
    <property type="evidence" value="ECO:0007669"/>
    <property type="project" value="TreeGrafter"/>
</dbReference>
<feature type="domain" description="MHD1" evidence="9">
    <location>
        <begin position="1653"/>
        <end position="1796"/>
    </location>
</feature>
<dbReference type="PRINTS" id="PR00360">
    <property type="entry name" value="C2DOMAIN"/>
</dbReference>
<dbReference type="FunFam" id="1.10.357.50:FF:000001">
    <property type="entry name" value="Protein unc-13 homolog B"/>
    <property type="match status" value="1"/>
</dbReference>
<dbReference type="GO" id="GO:0035249">
    <property type="term" value="P:synaptic transmission, glutamatergic"/>
    <property type="evidence" value="ECO:0007669"/>
    <property type="project" value="TreeGrafter"/>
</dbReference>
<feature type="compositionally biased region" description="Polar residues" evidence="6">
    <location>
        <begin position="759"/>
        <end position="773"/>
    </location>
</feature>
<feature type="domain" description="C2" evidence="7">
    <location>
        <begin position="1222"/>
        <end position="1346"/>
    </location>
</feature>